<comment type="caution">
    <text evidence="1">The sequence shown here is derived from an EMBL/GenBank/DDBJ whole genome shotgun (WGS) entry which is preliminary data.</text>
</comment>
<gene>
    <name evidence="2" type="primary">mciZ</name>
    <name evidence="2" type="ORF">G4D61_09105</name>
    <name evidence="1" type="ORF">NG54_05935</name>
</gene>
<evidence type="ECO:0000313" key="1">
    <source>
        <dbReference type="EMBL" id="KHD86025.1"/>
    </source>
</evidence>
<evidence type="ECO:0000313" key="4">
    <source>
        <dbReference type="Proteomes" id="UP000476934"/>
    </source>
</evidence>
<dbReference type="RefSeq" id="WP_025726833.1">
    <property type="nucleotide sequence ID" value="NZ_JAAIWK010000012.1"/>
</dbReference>
<reference evidence="2 4" key="3">
    <citation type="submission" date="2020-03" db="EMBL/GenBank/DDBJ databases">
        <title>Bacillus aquiflavi sp. nov., isolated from yellow water of strong flavor Chinese baijiu in Yibin region of China.</title>
        <authorList>
            <person name="Xie J."/>
        </authorList>
    </citation>
    <scope>NUCLEOTIDE SEQUENCE [LARGE SCALE GENOMIC DNA]</scope>
    <source>
        <strain evidence="2 4">Gsoil 114</strain>
    </source>
</reference>
<evidence type="ECO:0000313" key="3">
    <source>
        <dbReference type="Proteomes" id="UP000030588"/>
    </source>
</evidence>
<dbReference type="InterPro" id="IPR025177">
    <property type="entry name" value="MciZ"/>
</dbReference>
<name>A0A0A6VCJ9_9BACI</name>
<dbReference type="OrthoDB" id="2990038at2"/>
<reference evidence="2 4" key="2">
    <citation type="submission" date="2020-02" db="EMBL/GenBank/DDBJ databases">
        <authorList>
            <person name="Feng H."/>
        </authorList>
    </citation>
    <scope>NUCLEOTIDE SEQUENCE [LARGE SCALE GENOMIC DNA]</scope>
    <source>
        <strain evidence="2 4">Gsoil 114</strain>
    </source>
</reference>
<dbReference type="Proteomes" id="UP000476934">
    <property type="component" value="Unassembled WGS sequence"/>
</dbReference>
<dbReference type="AlphaFoldDB" id="A0A0A6VCJ9"/>
<sequence>MTIIVHDKGVIIKGKAWEVRKALKHYSKQHNTIHDWIQSVHA</sequence>
<reference evidence="1 3" key="1">
    <citation type="submission" date="2014-10" db="EMBL/GenBank/DDBJ databases">
        <title>Draft genome of phytase producing Bacillus ginsengihumi strain M2.11.</title>
        <authorList>
            <person name="Toymentseva A."/>
            <person name="Boulygina E.A."/>
            <person name="Kazakov S.V."/>
            <person name="Kayumov I."/>
            <person name="Suleimanova A.D."/>
            <person name="Mardanova A.M."/>
            <person name="Maria S.N."/>
            <person name="Sergey M.Y."/>
            <person name="Sharipova M.R."/>
        </authorList>
    </citation>
    <scope>NUCLEOTIDE SEQUENCE [LARGE SCALE GENOMIC DNA]</scope>
    <source>
        <strain evidence="1 3">M2.11</strain>
    </source>
</reference>
<dbReference type="Proteomes" id="UP000030588">
    <property type="component" value="Unassembled WGS sequence"/>
</dbReference>
<proteinExistence type="predicted"/>
<dbReference type="STRING" id="363870.NG54_05935"/>
<dbReference type="EMBL" id="JAAIWK010000012">
    <property type="protein sequence ID" value="NEY20125.1"/>
    <property type="molecule type" value="Genomic_DNA"/>
</dbReference>
<protein>
    <submittedName>
        <fullName evidence="1">PadR family transcriptional regulator</fullName>
    </submittedName>
    <submittedName>
        <fullName evidence="2">Z-ring formation inhibitor MciZ</fullName>
    </submittedName>
</protein>
<dbReference type="EMBL" id="JRUN01000012">
    <property type="protein sequence ID" value="KHD86025.1"/>
    <property type="molecule type" value="Genomic_DNA"/>
</dbReference>
<evidence type="ECO:0000313" key="2">
    <source>
        <dbReference type="EMBL" id="NEY20125.1"/>
    </source>
</evidence>
<dbReference type="Pfam" id="PF13072">
    <property type="entry name" value="MciZ"/>
    <property type="match status" value="1"/>
</dbReference>
<keyword evidence="4" id="KW-1185">Reference proteome</keyword>
<organism evidence="1 3">
    <name type="scientific">Heyndrickxia ginsengihumi</name>
    <dbReference type="NCBI Taxonomy" id="363870"/>
    <lineage>
        <taxon>Bacteria</taxon>
        <taxon>Bacillati</taxon>
        <taxon>Bacillota</taxon>
        <taxon>Bacilli</taxon>
        <taxon>Bacillales</taxon>
        <taxon>Bacillaceae</taxon>
        <taxon>Heyndrickxia</taxon>
    </lineage>
</organism>
<accession>A0A0A6VCJ9</accession>